<feature type="domain" description="FHA" evidence="6">
    <location>
        <begin position="495"/>
        <end position="545"/>
    </location>
</feature>
<dbReference type="SUPFAM" id="SSF49879">
    <property type="entry name" value="SMAD/FHA domain"/>
    <property type="match status" value="1"/>
</dbReference>
<feature type="compositionally biased region" description="Basic and acidic residues" evidence="5">
    <location>
        <begin position="287"/>
        <end position="296"/>
    </location>
</feature>
<feature type="compositionally biased region" description="Basic and acidic residues" evidence="5">
    <location>
        <begin position="229"/>
        <end position="254"/>
    </location>
</feature>
<feature type="region of interest" description="Disordered" evidence="5">
    <location>
        <begin position="1453"/>
        <end position="1516"/>
    </location>
</feature>
<evidence type="ECO:0000313" key="9">
    <source>
        <dbReference type="WBParaSite" id="HDID_0000991701-mRNA-1"/>
    </source>
</evidence>
<reference evidence="9" key="1">
    <citation type="submission" date="2016-04" db="UniProtKB">
        <authorList>
            <consortium name="WormBaseParasite"/>
        </authorList>
    </citation>
    <scope>IDENTIFICATION</scope>
</reference>
<reference evidence="7 8" key="2">
    <citation type="submission" date="2018-11" db="EMBL/GenBank/DDBJ databases">
        <authorList>
            <consortium name="Pathogen Informatics"/>
        </authorList>
    </citation>
    <scope>NUCLEOTIDE SEQUENCE [LARGE SCALE GENOMIC DNA]</scope>
</reference>
<evidence type="ECO:0000313" key="8">
    <source>
        <dbReference type="Proteomes" id="UP000274504"/>
    </source>
</evidence>
<dbReference type="SMART" id="SM01253">
    <property type="entry name" value="Kin17_mid"/>
    <property type="match status" value="1"/>
</dbReference>
<dbReference type="InterPro" id="IPR000253">
    <property type="entry name" value="FHA_dom"/>
</dbReference>
<feature type="region of interest" description="Disordered" evidence="5">
    <location>
        <begin position="287"/>
        <end position="323"/>
    </location>
</feature>
<dbReference type="PANTHER" id="PTHR12805:SF0">
    <property type="entry name" value="DNA_RNA-BINDING PROTEIN KIN17"/>
    <property type="match status" value="1"/>
</dbReference>
<dbReference type="Pfam" id="PF18131">
    <property type="entry name" value="KN17_SH3"/>
    <property type="match status" value="1"/>
</dbReference>
<dbReference type="InterPro" id="IPR008984">
    <property type="entry name" value="SMAD_FHA_dom_sf"/>
</dbReference>
<dbReference type="WBParaSite" id="HDID_0000991701-mRNA-1">
    <property type="protein sequence ID" value="HDID_0000991701-mRNA-1"/>
    <property type="gene ID" value="HDID_0000991701"/>
</dbReference>
<dbReference type="InterPro" id="IPR037321">
    <property type="entry name" value="KIN17-like"/>
</dbReference>
<dbReference type="STRING" id="6216.A0A158QG36"/>
<evidence type="ECO:0000256" key="1">
    <source>
        <dbReference type="ARBA" id="ARBA00008517"/>
    </source>
</evidence>
<evidence type="ECO:0000313" key="7">
    <source>
        <dbReference type="EMBL" id="VDL62339.1"/>
    </source>
</evidence>
<dbReference type="GO" id="GO:0006974">
    <property type="term" value="P:DNA damage response"/>
    <property type="evidence" value="ECO:0007669"/>
    <property type="project" value="TreeGrafter"/>
</dbReference>
<feature type="region of interest" description="Disordered" evidence="5">
    <location>
        <begin position="1542"/>
        <end position="1585"/>
    </location>
</feature>
<feature type="region of interest" description="Disordered" evidence="5">
    <location>
        <begin position="179"/>
        <end position="255"/>
    </location>
</feature>
<dbReference type="PROSITE" id="PS50006">
    <property type="entry name" value="FHA_DOMAIN"/>
    <property type="match status" value="1"/>
</dbReference>
<gene>
    <name evidence="7" type="ORF">HDID_LOCUS9915</name>
</gene>
<dbReference type="Pfam" id="PF10357">
    <property type="entry name" value="WH_KIN17"/>
    <property type="match status" value="1"/>
</dbReference>
<organism evidence="9">
    <name type="scientific">Hymenolepis diminuta</name>
    <name type="common">Rat tapeworm</name>
    <dbReference type="NCBI Taxonomy" id="6216"/>
    <lineage>
        <taxon>Eukaryota</taxon>
        <taxon>Metazoa</taxon>
        <taxon>Spiralia</taxon>
        <taxon>Lophotrochozoa</taxon>
        <taxon>Platyhelminthes</taxon>
        <taxon>Cestoda</taxon>
        <taxon>Eucestoda</taxon>
        <taxon>Cyclophyllidea</taxon>
        <taxon>Hymenolepididae</taxon>
        <taxon>Hymenolepis</taxon>
    </lineage>
</organism>
<feature type="region of interest" description="Disordered" evidence="5">
    <location>
        <begin position="1202"/>
        <end position="1221"/>
    </location>
</feature>
<keyword evidence="3" id="KW-0863">Zinc-finger</keyword>
<evidence type="ECO:0000256" key="2">
    <source>
        <dbReference type="ARBA" id="ARBA00022723"/>
    </source>
</evidence>
<feature type="region of interest" description="Disordered" evidence="5">
    <location>
        <begin position="751"/>
        <end position="780"/>
    </location>
</feature>
<dbReference type="Pfam" id="PF25092">
    <property type="entry name" value="SH3_KIN17_C"/>
    <property type="match status" value="1"/>
</dbReference>
<dbReference type="Proteomes" id="UP000274504">
    <property type="component" value="Unassembled WGS sequence"/>
</dbReference>
<dbReference type="GO" id="GO:0003690">
    <property type="term" value="F:double-stranded DNA binding"/>
    <property type="evidence" value="ECO:0007669"/>
    <property type="project" value="TreeGrafter"/>
</dbReference>
<dbReference type="CDD" id="cd22673">
    <property type="entry name" value="FHA_Ki67"/>
    <property type="match status" value="1"/>
</dbReference>
<comment type="similarity">
    <text evidence="1">Belongs to the KIN17 family.</text>
</comment>
<dbReference type="Gene3D" id="2.30.30.30">
    <property type="match status" value="1"/>
</dbReference>
<dbReference type="FunFam" id="2.30.30.30:FF:000021">
    <property type="entry name" value="DNA/RNA-binding protein KIN17, putative"/>
    <property type="match status" value="1"/>
</dbReference>
<dbReference type="InterPro" id="IPR019447">
    <property type="entry name" value="DNA/RNA-bd_Kin17_WH-like_dom"/>
</dbReference>
<dbReference type="PANTHER" id="PTHR12805">
    <property type="entry name" value="KIN17 KIN, ANTIGENIC DETERMINANT OF RECA PROTEIN HOMOLOG"/>
    <property type="match status" value="1"/>
</dbReference>
<feature type="compositionally biased region" description="Low complexity" evidence="5">
    <location>
        <begin position="1503"/>
        <end position="1516"/>
    </location>
</feature>
<name>A0A158QG36_HYMDI</name>
<dbReference type="GO" id="GO:0006260">
    <property type="term" value="P:DNA replication"/>
    <property type="evidence" value="ECO:0007669"/>
    <property type="project" value="TreeGrafter"/>
</dbReference>
<feature type="compositionally biased region" description="Basic and acidic residues" evidence="5">
    <location>
        <begin position="185"/>
        <end position="207"/>
    </location>
</feature>
<dbReference type="Gene3D" id="2.60.200.20">
    <property type="match status" value="1"/>
</dbReference>
<dbReference type="Pfam" id="PF00498">
    <property type="entry name" value="FHA"/>
    <property type="match status" value="1"/>
</dbReference>
<proteinExistence type="inferred from homology"/>
<feature type="compositionally biased region" description="Low complexity" evidence="5">
    <location>
        <begin position="613"/>
        <end position="633"/>
    </location>
</feature>
<feature type="compositionally biased region" description="Low complexity" evidence="5">
    <location>
        <begin position="297"/>
        <end position="323"/>
    </location>
</feature>
<dbReference type="InterPro" id="IPR014722">
    <property type="entry name" value="Rib_uL2_dom2"/>
</dbReference>
<dbReference type="Pfam" id="PF25095">
    <property type="entry name" value="C2H2-zf_KIN17"/>
    <property type="match status" value="1"/>
</dbReference>
<evidence type="ECO:0000256" key="3">
    <source>
        <dbReference type="ARBA" id="ARBA00022771"/>
    </source>
</evidence>
<dbReference type="SUPFAM" id="SSF57667">
    <property type="entry name" value="beta-beta-alpha zinc fingers"/>
    <property type="match status" value="1"/>
</dbReference>
<dbReference type="GO" id="GO:0005634">
    <property type="term" value="C:nucleus"/>
    <property type="evidence" value="ECO:0007669"/>
    <property type="project" value="TreeGrafter"/>
</dbReference>
<feature type="region of interest" description="Disordered" evidence="5">
    <location>
        <begin position="1231"/>
        <end position="1250"/>
    </location>
</feature>
<dbReference type="InterPro" id="IPR056767">
    <property type="entry name" value="C2H2-Znf_KIN17"/>
</dbReference>
<dbReference type="Gene3D" id="2.30.30.140">
    <property type="match status" value="1"/>
</dbReference>
<dbReference type="Gene3D" id="1.10.10.2030">
    <property type="entry name" value="DNA/RNA-binding protein Kin17, conserved domain"/>
    <property type="match status" value="1"/>
</dbReference>
<dbReference type="OrthoDB" id="10266249at2759"/>
<dbReference type="InterPro" id="IPR036236">
    <property type="entry name" value="Znf_C2H2_sf"/>
</dbReference>
<dbReference type="EMBL" id="UYSG01011442">
    <property type="protein sequence ID" value="VDL62339.1"/>
    <property type="molecule type" value="Genomic_DNA"/>
</dbReference>
<keyword evidence="2" id="KW-0479">Metal-binding</keyword>
<dbReference type="GO" id="GO:0008270">
    <property type="term" value="F:zinc ion binding"/>
    <property type="evidence" value="ECO:0007669"/>
    <property type="project" value="UniProtKB-KW"/>
</dbReference>
<sequence length="1585" mass="175411">MGKDKGGFLTPKAIANRIKSKGLQKLRWYCQMCQKQCRDENGYKCHTNSEAHHRQMKIFMENGGKFISSFSSEFLKGYLDIVRRQFGGKRVHANVVYQEYIKDKEHVHMNATRWHSLTGLCMWLHKQGICRAEETEKGWYIEYIDRDPEAESRKASDARLEKTEEELNRQILAKQIEKASTLKSAKPEKESRDLKPFIRDDENEPIKLDLQLGSKRPKPEIPEEPAAEEVSKPEKIPRLVEKVESPKSMEKSSEKIASSLSKITMIENPEVTAKPRKIVNPLLMAEKKAQKPKSDEQQQQQGRPKSTLPKPSAPSSSSKPSALDELMAEEEMLKERRNRKDYWLAKGIEVKLIYHKLPRNILYRHAIVLNMEDSYTAVVQVLNSAKTKLKIDQDHAETVIPPVGDPLLVVNGAYRGEVAILKSVDKERSRVNIAIDSGLCRGRLVKNVSMEDVCKIDFSYLKFDFSPVMAPRGHIVILKRDGTSGSSCEWHADKCVFGSESSCDVCIKLKSVDPFHCKLENSDDGRVFIINVAKSPRTLLNGSGVFERTFVAHNSLITVGDRNFKFQYPEDSQWRLHPAGSSLSRSAKSPLVLSSSRLVADVSQLPAVKSGSPRRPQLQTPRPRTPTLSSQRSGLSTRDRYGPTPTRPAALSPDVSVKRRSILKKRSPSLEALASPVQKKAKVFVLSETPFLTGTQYIKRLRRSSSLDASVHSNNSASFYSANASPNQSRTYFAKSSPSYVQKKGVQFGPRLSPEQFDSRLPPATPLKRGDLPPSDLNTRSRHSVVKKTPGFVPSPVLVLKSPVVKGTHVLNTQKSLRSPNLPRIPRCRLSSEVATPELSVRKILKTPVAVPSPGLSAVRELVKSPKSPSPARVSTKALSPKLSVLRNLVKTPELQPSPKLSGIQVLLKTPKQLPYPRPSAARRTVSTPKSPPTPRLSGVRQLVKTPKSKLPLELVGVRDLLKTPKALPPPRLSAVRTILKAPGIQPSPKLAGVRDTLKTPRSQLSPSLSGVRKLMKTPKNQKSPRLVGVRELFKTPKLLPSPRLSGVRKLMKTPKNQRSPRLTGLREILKTPKKLPSPRLSGVRRLLKTPQSFSSGLVGMQELVRTPKIRSSPRLSGVRELMSTPKSLSSLGLSRIGKSIQIPKSTDARKSPRTSKLQQSPRLAGIREMVRTPKSIPSPRLSGIKEIMVDLTGERTRVTTFPKPATPKTRPAGRGGTRITRNKTANVTPIRTTRGRGNASRPVVKSTSKKNTVKKVGNQMVTVAAGKSHATVRPRGRGRNALSVPEVAIDLEEEKGHVEPVSSKLKTGRSQRRVVKKATEIVAFAEPEVRSTRRKRNLSPSPPSISFDPEGAAAPSKRARATRGRAEAKKLTEAKVGDSVTVKVRSSRKRRISYSSGEITIDLEEGENAEPTSPKRIRTVGGRAAEKKTRTQTAQTTTLRINKAEIASPAKKSEVSTLVRKSGSRKRTTRAAKGTVEKPKEAEVVAPSTLVGKTASKKRTTTKASTIKKSVKKASPVAAKFGRATRKVHFRKSVSEITRREELMSLQTPVRRTRGKTTGTKSSVAKSPEVTSLTRPVPRTRSKK</sequence>
<dbReference type="InterPro" id="IPR038254">
    <property type="entry name" value="KIN17_WH-like_sf"/>
</dbReference>
<feature type="region of interest" description="Disordered" evidence="5">
    <location>
        <begin position="604"/>
        <end position="656"/>
    </location>
</feature>
<protein>
    <submittedName>
        <fullName evidence="9">FHA domain-containing protein</fullName>
    </submittedName>
</protein>
<feature type="region of interest" description="Disordered" evidence="5">
    <location>
        <begin position="1329"/>
        <end position="1367"/>
    </location>
</feature>
<evidence type="ECO:0000259" key="6">
    <source>
        <dbReference type="PROSITE" id="PS50006"/>
    </source>
</evidence>
<dbReference type="CDD" id="cd13155">
    <property type="entry name" value="KOW_KIN17"/>
    <property type="match status" value="1"/>
</dbReference>
<evidence type="ECO:0000256" key="5">
    <source>
        <dbReference type="SAM" id="MobiDB-lite"/>
    </source>
</evidence>
<dbReference type="InterPro" id="IPR041995">
    <property type="entry name" value="KOW_KIN17"/>
</dbReference>
<evidence type="ECO:0000256" key="4">
    <source>
        <dbReference type="ARBA" id="ARBA00022833"/>
    </source>
</evidence>
<dbReference type="Pfam" id="PF15276">
    <property type="entry name" value="PP1_bind"/>
    <property type="match status" value="1"/>
</dbReference>
<dbReference type="FunFam" id="1.10.10.2030:FF:000001">
    <property type="entry name" value="DNA/RNA-binding protein KIN17, putative"/>
    <property type="match status" value="1"/>
</dbReference>
<feature type="region of interest" description="Disordered" evidence="5">
    <location>
        <begin position="914"/>
        <end position="939"/>
    </location>
</feature>
<dbReference type="InterPro" id="IPR029334">
    <property type="entry name" value="PP1-bd"/>
</dbReference>
<accession>A0A158QG36</accession>
<keyword evidence="4" id="KW-0862">Zinc</keyword>
<feature type="compositionally biased region" description="Polar residues" evidence="5">
    <location>
        <begin position="1563"/>
        <end position="1575"/>
    </location>
</feature>
<dbReference type="InterPro" id="IPR041330">
    <property type="entry name" value="KN17_SH3"/>
</dbReference>